<dbReference type="Proteomes" id="UP000632063">
    <property type="component" value="Unassembled WGS sequence"/>
</dbReference>
<protein>
    <submittedName>
        <fullName evidence="1">Uncharacterized protein</fullName>
    </submittedName>
</protein>
<evidence type="ECO:0000313" key="1">
    <source>
        <dbReference type="EMBL" id="MBD8893369.1"/>
    </source>
</evidence>
<name>A0ABR9CRV2_9HYPH</name>
<evidence type="ECO:0000313" key="2">
    <source>
        <dbReference type="Proteomes" id="UP000632063"/>
    </source>
</evidence>
<sequence length="81" mass="8758">MTDVEGYFIDWDGNLRPAGEPGGGYLCDIDRIARYVAVTTKTGALVHEATLYRTLEDVAKAGITAPLVDSSHPWGSKQDGF</sequence>
<reference evidence="1 2" key="2">
    <citation type="journal article" date="2021" name="Int. J. Syst. Evol. Microbiol.">
        <title>Roseibium litorale sp. nov., isolated from a tidal flat sediment and proposal for the reclassification of Labrenzia polysiphoniae as Roseibium polysiphoniae comb. nov.</title>
        <authorList>
            <person name="Liu Y."/>
            <person name="Pei T."/>
            <person name="Du J."/>
            <person name="Chao M."/>
            <person name="Deng M.R."/>
            <person name="Zhu H."/>
        </authorList>
    </citation>
    <scope>NUCLEOTIDE SEQUENCE [LARGE SCALE GENOMIC DNA]</scope>
    <source>
        <strain evidence="1 2">4C16A</strain>
    </source>
</reference>
<dbReference type="RefSeq" id="WP_192149492.1">
    <property type="nucleotide sequence ID" value="NZ_JACYXI010000012.1"/>
</dbReference>
<dbReference type="EMBL" id="JACYXI010000012">
    <property type="protein sequence ID" value="MBD8893369.1"/>
    <property type="molecule type" value="Genomic_DNA"/>
</dbReference>
<gene>
    <name evidence="1" type="ORF">IG616_17630</name>
</gene>
<proteinExistence type="predicted"/>
<organism evidence="1 2">
    <name type="scientific">Roseibium litorale</name>
    <dbReference type="NCBI Taxonomy" id="2803841"/>
    <lineage>
        <taxon>Bacteria</taxon>
        <taxon>Pseudomonadati</taxon>
        <taxon>Pseudomonadota</taxon>
        <taxon>Alphaproteobacteria</taxon>
        <taxon>Hyphomicrobiales</taxon>
        <taxon>Stappiaceae</taxon>
        <taxon>Roseibium</taxon>
    </lineage>
</organism>
<keyword evidence="2" id="KW-1185">Reference proteome</keyword>
<comment type="caution">
    <text evidence="1">The sequence shown here is derived from an EMBL/GenBank/DDBJ whole genome shotgun (WGS) entry which is preliminary data.</text>
</comment>
<reference evidence="2" key="1">
    <citation type="submission" date="2020-09" db="EMBL/GenBank/DDBJ databases">
        <title>The genome sequence of strain Labrenzia suaedae 4C16A.</title>
        <authorList>
            <person name="Liu Y."/>
        </authorList>
    </citation>
    <scope>NUCLEOTIDE SEQUENCE [LARGE SCALE GENOMIC DNA]</scope>
    <source>
        <strain evidence="2">4C16A</strain>
    </source>
</reference>
<accession>A0ABR9CRV2</accession>